<name>A0A927BXF3_9BACL</name>
<evidence type="ECO:0000313" key="3">
    <source>
        <dbReference type="Proteomes" id="UP000621560"/>
    </source>
</evidence>
<keyword evidence="1" id="KW-0812">Transmembrane</keyword>
<keyword evidence="1" id="KW-0472">Membrane</keyword>
<dbReference type="RefSeq" id="WP_190920370.1">
    <property type="nucleotide sequence ID" value="NZ_JACXIZ010000035.1"/>
</dbReference>
<evidence type="ECO:0000313" key="2">
    <source>
        <dbReference type="EMBL" id="MBD2847264.1"/>
    </source>
</evidence>
<protein>
    <submittedName>
        <fullName evidence="2">Uncharacterized protein</fullName>
    </submittedName>
</protein>
<dbReference type="AlphaFoldDB" id="A0A927BXF3"/>
<feature type="transmembrane region" description="Helical" evidence="1">
    <location>
        <begin position="47"/>
        <end position="66"/>
    </location>
</feature>
<feature type="transmembrane region" description="Helical" evidence="1">
    <location>
        <begin position="6"/>
        <end position="26"/>
    </location>
</feature>
<accession>A0A927BXF3</accession>
<keyword evidence="1" id="KW-1133">Transmembrane helix</keyword>
<evidence type="ECO:0000256" key="1">
    <source>
        <dbReference type="SAM" id="Phobius"/>
    </source>
</evidence>
<gene>
    <name evidence="2" type="ORF">IDH44_18855</name>
</gene>
<comment type="caution">
    <text evidence="2">The sequence shown here is derived from an EMBL/GenBank/DDBJ whole genome shotgun (WGS) entry which is preliminary data.</text>
</comment>
<proteinExistence type="predicted"/>
<dbReference type="EMBL" id="JACXIZ010000035">
    <property type="protein sequence ID" value="MBD2847264.1"/>
    <property type="molecule type" value="Genomic_DNA"/>
</dbReference>
<reference evidence="2" key="1">
    <citation type="submission" date="2020-09" db="EMBL/GenBank/DDBJ databases">
        <title>A novel bacterium of genus Paenibacillus, isolated from South China Sea.</title>
        <authorList>
            <person name="Huang H."/>
            <person name="Mo K."/>
            <person name="Hu Y."/>
        </authorList>
    </citation>
    <scope>NUCLEOTIDE SEQUENCE</scope>
    <source>
        <strain evidence="2">IB182496</strain>
    </source>
</reference>
<keyword evidence="3" id="KW-1185">Reference proteome</keyword>
<dbReference type="Proteomes" id="UP000621560">
    <property type="component" value="Unassembled WGS sequence"/>
</dbReference>
<sequence length="72" mass="8124">MQILWFSLNLVFVAVLITALFSHRAVGEAERRGEAQSRLHRLRRIRLGLGMLAGLLFVLMAVSFLADMRING</sequence>
<organism evidence="2 3">
    <name type="scientific">Paenibacillus sabuli</name>
    <dbReference type="NCBI Taxonomy" id="2772509"/>
    <lineage>
        <taxon>Bacteria</taxon>
        <taxon>Bacillati</taxon>
        <taxon>Bacillota</taxon>
        <taxon>Bacilli</taxon>
        <taxon>Bacillales</taxon>
        <taxon>Paenibacillaceae</taxon>
        <taxon>Paenibacillus</taxon>
    </lineage>
</organism>